<feature type="region of interest" description="Disordered" evidence="9">
    <location>
        <begin position="1"/>
        <end position="151"/>
    </location>
</feature>
<evidence type="ECO:0000256" key="8">
    <source>
        <dbReference type="ARBA" id="ARBA00048679"/>
    </source>
</evidence>
<dbReference type="SUPFAM" id="SSF56112">
    <property type="entry name" value="Protein kinase-like (PK-like)"/>
    <property type="match status" value="1"/>
</dbReference>
<dbReference type="GO" id="GO:0004674">
    <property type="term" value="F:protein serine/threonine kinase activity"/>
    <property type="evidence" value="ECO:0007669"/>
    <property type="project" value="UniProtKB-KW"/>
</dbReference>
<dbReference type="InterPro" id="IPR011009">
    <property type="entry name" value="Kinase-like_dom_sf"/>
</dbReference>
<dbReference type="PANTHER" id="PTHR43671">
    <property type="entry name" value="SERINE/THREONINE-PROTEIN KINASE NEK"/>
    <property type="match status" value="1"/>
</dbReference>
<evidence type="ECO:0000256" key="5">
    <source>
        <dbReference type="ARBA" id="ARBA00022777"/>
    </source>
</evidence>
<keyword evidence="12" id="KW-1185">Reference proteome</keyword>
<keyword evidence="5 11" id="KW-0418">Kinase</keyword>
<dbReference type="RefSeq" id="XP_033592234.1">
    <property type="nucleotide sequence ID" value="XM_033733081.1"/>
</dbReference>
<evidence type="ECO:0000313" key="11">
    <source>
        <dbReference type="EMBL" id="KAF2485665.1"/>
    </source>
</evidence>
<feature type="compositionally biased region" description="Acidic residues" evidence="9">
    <location>
        <begin position="23"/>
        <end position="32"/>
    </location>
</feature>
<accession>A0A6A6Q078</accession>
<evidence type="ECO:0000259" key="10">
    <source>
        <dbReference type="PROSITE" id="PS50011"/>
    </source>
</evidence>
<dbReference type="Gene3D" id="1.10.510.10">
    <property type="entry name" value="Transferase(Phosphotransferase) domain 1"/>
    <property type="match status" value="1"/>
</dbReference>
<feature type="compositionally biased region" description="Polar residues" evidence="9">
    <location>
        <begin position="41"/>
        <end position="55"/>
    </location>
</feature>
<comment type="catalytic activity">
    <reaction evidence="8">
        <text>L-seryl-[protein] + ATP = O-phospho-L-seryl-[protein] + ADP + H(+)</text>
        <dbReference type="Rhea" id="RHEA:17989"/>
        <dbReference type="Rhea" id="RHEA-COMP:9863"/>
        <dbReference type="Rhea" id="RHEA-COMP:11604"/>
        <dbReference type="ChEBI" id="CHEBI:15378"/>
        <dbReference type="ChEBI" id="CHEBI:29999"/>
        <dbReference type="ChEBI" id="CHEBI:30616"/>
        <dbReference type="ChEBI" id="CHEBI:83421"/>
        <dbReference type="ChEBI" id="CHEBI:456216"/>
        <dbReference type="EC" id="2.7.11.1"/>
    </reaction>
</comment>
<dbReference type="Proteomes" id="UP000799767">
    <property type="component" value="Unassembled WGS sequence"/>
</dbReference>
<evidence type="ECO:0000256" key="1">
    <source>
        <dbReference type="ARBA" id="ARBA00012513"/>
    </source>
</evidence>
<reference evidence="11" key="1">
    <citation type="journal article" date="2020" name="Stud. Mycol.">
        <title>101 Dothideomycetes genomes: a test case for predicting lifestyles and emergence of pathogens.</title>
        <authorList>
            <person name="Haridas S."/>
            <person name="Albert R."/>
            <person name="Binder M."/>
            <person name="Bloem J."/>
            <person name="Labutti K."/>
            <person name="Salamov A."/>
            <person name="Andreopoulos B."/>
            <person name="Baker S."/>
            <person name="Barry K."/>
            <person name="Bills G."/>
            <person name="Bluhm B."/>
            <person name="Cannon C."/>
            <person name="Castanera R."/>
            <person name="Culley D."/>
            <person name="Daum C."/>
            <person name="Ezra D."/>
            <person name="Gonzalez J."/>
            <person name="Henrissat B."/>
            <person name="Kuo A."/>
            <person name="Liang C."/>
            <person name="Lipzen A."/>
            <person name="Lutzoni F."/>
            <person name="Magnuson J."/>
            <person name="Mondo S."/>
            <person name="Nolan M."/>
            <person name="Ohm R."/>
            <person name="Pangilinan J."/>
            <person name="Park H.-J."/>
            <person name="Ramirez L."/>
            <person name="Alfaro M."/>
            <person name="Sun H."/>
            <person name="Tritt A."/>
            <person name="Yoshinaga Y."/>
            <person name="Zwiers L.-H."/>
            <person name="Turgeon B."/>
            <person name="Goodwin S."/>
            <person name="Spatafora J."/>
            <person name="Crous P."/>
            <person name="Grigoriev I."/>
        </authorList>
    </citation>
    <scope>NUCLEOTIDE SEQUENCE</scope>
    <source>
        <strain evidence="11">CBS 113389</strain>
    </source>
</reference>
<evidence type="ECO:0000313" key="12">
    <source>
        <dbReference type="Proteomes" id="UP000799767"/>
    </source>
</evidence>
<protein>
    <recommendedName>
        <fullName evidence="1">non-specific serine/threonine protein kinase</fullName>
        <ecNumber evidence="1">2.7.11.1</ecNumber>
    </recommendedName>
</protein>
<keyword evidence="2" id="KW-0723">Serine/threonine-protein kinase</keyword>
<evidence type="ECO:0000256" key="2">
    <source>
        <dbReference type="ARBA" id="ARBA00022527"/>
    </source>
</evidence>
<keyword evidence="3" id="KW-0808">Transferase</keyword>
<evidence type="ECO:0000256" key="6">
    <source>
        <dbReference type="ARBA" id="ARBA00022840"/>
    </source>
</evidence>
<dbReference type="InterPro" id="IPR000719">
    <property type="entry name" value="Prot_kinase_dom"/>
</dbReference>
<feature type="compositionally biased region" description="Polar residues" evidence="9">
    <location>
        <begin position="62"/>
        <end position="73"/>
    </location>
</feature>
<dbReference type="AlphaFoldDB" id="A0A6A6Q078"/>
<proteinExistence type="predicted"/>
<evidence type="ECO:0000256" key="3">
    <source>
        <dbReference type="ARBA" id="ARBA00022679"/>
    </source>
</evidence>
<name>A0A6A6Q078_9PEZI</name>
<evidence type="ECO:0000256" key="7">
    <source>
        <dbReference type="ARBA" id="ARBA00047899"/>
    </source>
</evidence>
<gene>
    <name evidence="11" type="ORF">BDY17DRAFT_294053</name>
</gene>
<dbReference type="PANTHER" id="PTHR43671:SF98">
    <property type="entry name" value="SERINE_THREONINE-PROTEIN KINASE NEK11"/>
    <property type="match status" value="1"/>
</dbReference>
<feature type="compositionally biased region" description="Low complexity" evidence="9">
    <location>
        <begin position="8"/>
        <end position="19"/>
    </location>
</feature>
<dbReference type="GeneID" id="54474083"/>
<dbReference type="InterPro" id="IPR050660">
    <property type="entry name" value="NEK_Ser/Thr_kinase"/>
</dbReference>
<sequence length="453" mass="49773">MAIFRVPSMSSSPSASTSSFAEQDFEDTEQQETPEGGPQATEAQGNASPLPSGSENSDDWITCTSTASQSDSLPQDGDRPTPTADRPERSNTPTGERPVLRVITTPTPPSLARQEPPSPAPSLSHSLSTIDDIPESTTMGDSPSERLQGPRLPRSLNARLQHPNLAPLVRSGGEQHLATLQNILDSTRLSSGPWQPQPERFVWNTFISLLRAVHFLHTGCRSRDETPPPGWQPIIHNTITPSNIFYTSLRTAGATDGEGAKLGNYSRAVMLARVVEPEDMDANELEHRSQAFAHLIQCFDDQTAYDAPEILLQCFPKGCDSTCREHLDAVGNTPGPASDLWSIGAVMVEMMSGRSIWDILLEKACQGDIDGALPEYYTDLCPDDRLRLLRRYSGTATITRALPAHYAPSLRMLVEALLDEDPRNRGRAVDSLHDAEAMLRVRQAELEKRYRGW</sequence>
<comment type="catalytic activity">
    <reaction evidence="7">
        <text>L-threonyl-[protein] + ATP = O-phospho-L-threonyl-[protein] + ADP + H(+)</text>
        <dbReference type="Rhea" id="RHEA:46608"/>
        <dbReference type="Rhea" id="RHEA-COMP:11060"/>
        <dbReference type="Rhea" id="RHEA-COMP:11605"/>
        <dbReference type="ChEBI" id="CHEBI:15378"/>
        <dbReference type="ChEBI" id="CHEBI:30013"/>
        <dbReference type="ChEBI" id="CHEBI:30616"/>
        <dbReference type="ChEBI" id="CHEBI:61977"/>
        <dbReference type="ChEBI" id="CHEBI:456216"/>
        <dbReference type="EC" id="2.7.11.1"/>
    </reaction>
</comment>
<evidence type="ECO:0000256" key="9">
    <source>
        <dbReference type="SAM" id="MobiDB-lite"/>
    </source>
</evidence>
<dbReference type="EC" id="2.7.11.1" evidence="1"/>
<organism evidence="11 12">
    <name type="scientific">Neohortaea acidophila</name>
    <dbReference type="NCBI Taxonomy" id="245834"/>
    <lineage>
        <taxon>Eukaryota</taxon>
        <taxon>Fungi</taxon>
        <taxon>Dikarya</taxon>
        <taxon>Ascomycota</taxon>
        <taxon>Pezizomycotina</taxon>
        <taxon>Dothideomycetes</taxon>
        <taxon>Dothideomycetidae</taxon>
        <taxon>Mycosphaerellales</taxon>
        <taxon>Teratosphaeriaceae</taxon>
        <taxon>Neohortaea</taxon>
    </lineage>
</organism>
<dbReference type="OrthoDB" id="310217at2759"/>
<feature type="domain" description="Protein kinase" evidence="10">
    <location>
        <begin position="70"/>
        <end position="439"/>
    </location>
</feature>
<evidence type="ECO:0000256" key="4">
    <source>
        <dbReference type="ARBA" id="ARBA00022741"/>
    </source>
</evidence>
<keyword evidence="6" id="KW-0067">ATP-binding</keyword>
<dbReference type="GO" id="GO:0005524">
    <property type="term" value="F:ATP binding"/>
    <property type="evidence" value="ECO:0007669"/>
    <property type="project" value="UniProtKB-KW"/>
</dbReference>
<dbReference type="PROSITE" id="PS50011">
    <property type="entry name" value="PROTEIN_KINASE_DOM"/>
    <property type="match status" value="1"/>
</dbReference>
<keyword evidence="4" id="KW-0547">Nucleotide-binding</keyword>
<dbReference type="EMBL" id="MU001633">
    <property type="protein sequence ID" value="KAF2485665.1"/>
    <property type="molecule type" value="Genomic_DNA"/>
</dbReference>
<dbReference type="SMART" id="SM00220">
    <property type="entry name" value="S_TKc"/>
    <property type="match status" value="1"/>
</dbReference>